<keyword evidence="12" id="KW-1185">Reference proteome</keyword>
<dbReference type="OrthoDB" id="9815896at2"/>
<dbReference type="KEGG" id="tta:Theth_1855"/>
<keyword evidence="8" id="KW-0067">ATP-binding</keyword>
<evidence type="ECO:0000256" key="5">
    <source>
        <dbReference type="ARBA" id="ARBA00022694"/>
    </source>
</evidence>
<comment type="similarity">
    <text evidence="2">Belongs to the TsaE family.</text>
</comment>
<dbReference type="AlphaFoldDB" id="F7YXG2"/>
<proteinExistence type="inferred from homology"/>
<evidence type="ECO:0000256" key="9">
    <source>
        <dbReference type="ARBA" id="ARBA00022842"/>
    </source>
</evidence>
<dbReference type="PANTHER" id="PTHR33540:SF2">
    <property type="entry name" value="TRNA THREONYLCARBAMOYLADENOSINE BIOSYNTHESIS PROTEIN TSAE"/>
    <property type="match status" value="1"/>
</dbReference>
<name>F7YXG2_9THEM</name>
<evidence type="ECO:0000256" key="7">
    <source>
        <dbReference type="ARBA" id="ARBA00022741"/>
    </source>
</evidence>
<dbReference type="GO" id="GO:0046872">
    <property type="term" value="F:metal ion binding"/>
    <property type="evidence" value="ECO:0007669"/>
    <property type="project" value="UniProtKB-KW"/>
</dbReference>
<dbReference type="Pfam" id="PF02367">
    <property type="entry name" value="TsaE"/>
    <property type="match status" value="1"/>
</dbReference>
<evidence type="ECO:0000256" key="10">
    <source>
        <dbReference type="ARBA" id="ARBA00032441"/>
    </source>
</evidence>
<dbReference type="SUPFAM" id="SSF52540">
    <property type="entry name" value="P-loop containing nucleoside triphosphate hydrolases"/>
    <property type="match status" value="1"/>
</dbReference>
<gene>
    <name evidence="11" type="ORF">Theth_1855</name>
</gene>
<dbReference type="InterPro" id="IPR027417">
    <property type="entry name" value="P-loop_NTPase"/>
</dbReference>
<comment type="subcellular location">
    <subcellularLocation>
        <location evidence="1">Cytoplasm</location>
    </subcellularLocation>
</comment>
<evidence type="ECO:0000313" key="12">
    <source>
        <dbReference type="Proteomes" id="UP000006804"/>
    </source>
</evidence>
<dbReference type="Gene3D" id="3.40.50.300">
    <property type="entry name" value="P-loop containing nucleotide triphosphate hydrolases"/>
    <property type="match status" value="1"/>
</dbReference>
<dbReference type="PATRIC" id="fig|688269.3.peg.1910"/>
<keyword evidence="6" id="KW-0479">Metal-binding</keyword>
<reference evidence="11 12" key="1">
    <citation type="submission" date="2010-11" db="EMBL/GenBank/DDBJ databases">
        <title>The complete genome of Thermotoga thermarum DSM 5069.</title>
        <authorList>
            <consortium name="US DOE Joint Genome Institute (JGI-PGF)"/>
            <person name="Lucas S."/>
            <person name="Copeland A."/>
            <person name="Lapidus A."/>
            <person name="Bruce D."/>
            <person name="Goodwin L."/>
            <person name="Pitluck S."/>
            <person name="Kyrpides N."/>
            <person name="Mavromatis K."/>
            <person name="Ivanova N."/>
            <person name="Zeytun A."/>
            <person name="Brettin T."/>
            <person name="Detter J.C."/>
            <person name="Tapia R."/>
            <person name="Han C."/>
            <person name="Land M."/>
            <person name="Hauser L."/>
            <person name="Markowitz V."/>
            <person name="Cheng J.-F."/>
            <person name="Hugenholtz P."/>
            <person name="Woyke T."/>
            <person name="Wu D."/>
            <person name="Spring S."/>
            <person name="Schroeder M."/>
            <person name="Brambilla E."/>
            <person name="Klenk H.-P."/>
            <person name="Eisen J.A."/>
        </authorList>
    </citation>
    <scope>NUCLEOTIDE SEQUENCE [LARGE SCALE GENOMIC DNA]</scope>
    <source>
        <strain evidence="11 12">DSM 5069</strain>
    </source>
</reference>
<sequence>MLSFGCLDEKNLKKLAKIVAEELGEIKLLLLIGELGSGKTTFVRGFVTHFGLDESVVKSPTFSILNIYKGSKVIYHMDLYRVEQPDEEILMEIEEALEQNNTVLIIEWADRIENFWPEKFLKIKFDFCDEGRTVLIECFDEKLLEKISSRWFGGKKI</sequence>
<protein>
    <recommendedName>
        <fullName evidence="3">tRNA threonylcarbamoyladenosine biosynthesis protein TsaE</fullName>
    </recommendedName>
    <alternativeName>
        <fullName evidence="10">t(6)A37 threonylcarbamoyladenosine biosynthesis protein TsaE</fullName>
    </alternativeName>
</protein>
<dbReference type="PANTHER" id="PTHR33540">
    <property type="entry name" value="TRNA THREONYLCARBAMOYLADENOSINE BIOSYNTHESIS PROTEIN TSAE"/>
    <property type="match status" value="1"/>
</dbReference>
<dbReference type="GO" id="GO:0005737">
    <property type="term" value="C:cytoplasm"/>
    <property type="evidence" value="ECO:0007669"/>
    <property type="project" value="UniProtKB-SubCell"/>
</dbReference>
<keyword evidence="5" id="KW-0819">tRNA processing</keyword>
<evidence type="ECO:0000256" key="1">
    <source>
        <dbReference type="ARBA" id="ARBA00004496"/>
    </source>
</evidence>
<evidence type="ECO:0000256" key="8">
    <source>
        <dbReference type="ARBA" id="ARBA00022840"/>
    </source>
</evidence>
<keyword evidence="4" id="KW-0963">Cytoplasm</keyword>
<dbReference type="GO" id="GO:0002949">
    <property type="term" value="P:tRNA threonylcarbamoyladenosine modification"/>
    <property type="evidence" value="ECO:0007669"/>
    <property type="project" value="InterPro"/>
</dbReference>
<dbReference type="Proteomes" id="UP000006804">
    <property type="component" value="Chromosome"/>
</dbReference>
<keyword evidence="9" id="KW-0460">Magnesium</keyword>
<dbReference type="STRING" id="688269.Theth_1855"/>
<evidence type="ECO:0000256" key="6">
    <source>
        <dbReference type="ARBA" id="ARBA00022723"/>
    </source>
</evidence>
<dbReference type="eggNOG" id="COG0802">
    <property type="taxonomic scope" value="Bacteria"/>
</dbReference>
<dbReference type="HOGENOM" id="CLU_087829_5_0_0"/>
<evidence type="ECO:0000256" key="3">
    <source>
        <dbReference type="ARBA" id="ARBA00019010"/>
    </source>
</evidence>
<dbReference type="NCBIfam" id="TIGR00150">
    <property type="entry name" value="T6A_YjeE"/>
    <property type="match status" value="1"/>
</dbReference>
<dbReference type="GO" id="GO:0005524">
    <property type="term" value="F:ATP binding"/>
    <property type="evidence" value="ECO:0007669"/>
    <property type="project" value="UniProtKB-KW"/>
</dbReference>
<dbReference type="InterPro" id="IPR003442">
    <property type="entry name" value="T6A_TsaE"/>
</dbReference>
<evidence type="ECO:0000313" key="11">
    <source>
        <dbReference type="EMBL" id="AEH51897.1"/>
    </source>
</evidence>
<evidence type="ECO:0000256" key="4">
    <source>
        <dbReference type="ARBA" id="ARBA00022490"/>
    </source>
</evidence>
<dbReference type="EMBL" id="CP002351">
    <property type="protein sequence ID" value="AEH51897.1"/>
    <property type="molecule type" value="Genomic_DNA"/>
</dbReference>
<organism evidence="11 12">
    <name type="scientific">Pseudothermotoga thermarum DSM 5069</name>
    <dbReference type="NCBI Taxonomy" id="688269"/>
    <lineage>
        <taxon>Bacteria</taxon>
        <taxon>Thermotogati</taxon>
        <taxon>Thermotogota</taxon>
        <taxon>Thermotogae</taxon>
        <taxon>Thermotogales</taxon>
        <taxon>Thermotogaceae</taxon>
        <taxon>Pseudothermotoga</taxon>
    </lineage>
</organism>
<keyword evidence="7" id="KW-0547">Nucleotide-binding</keyword>
<evidence type="ECO:0000256" key="2">
    <source>
        <dbReference type="ARBA" id="ARBA00007599"/>
    </source>
</evidence>
<accession>F7YXG2</accession>